<geneLocation type="plasmid" evidence="1 2">
    <name>pCmarinum2</name>
</geneLocation>
<keyword evidence="2" id="KW-1185">Reference proteome</keyword>
<proteinExistence type="predicted"/>
<keyword evidence="1" id="KW-0614">Plasmid</keyword>
<dbReference type="KEGG" id="cmq:B840_12505"/>
<name>A0A0B6TUV4_9CORY</name>
<accession>A0A0B6TUV4</accession>
<gene>
    <name evidence="1" type="ORF">B840_12505</name>
</gene>
<dbReference type="AlphaFoldDB" id="A0A0B6TUV4"/>
<evidence type="ECO:0000313" key="1">
    <source>
        <dbReference type="EMBL" id="AJK70069.1"/>
    </source>
</evidence>
<protein>
    <submittedName>
        <fullName evidence="1">Uncharacterized protein</fullName>
    </submittedName>
</protein>
<sequence>MGLIRDNDEIVQLSEVVVQGAGVLLERADLRALPLQRASR</sequence>
<evidence type="ECO:0000313" key="2">
    <source>
        <dbReference type="Proteomes" id="UP000031928"/>
    </source>
</evidence>
<dbReference type="HOGENOM" id="CLU_3288190_0_0_11"/>
<organism evidence="1 2">
    <name type="scientific">Corynebacterium marinum DSM 44953</name>
    <dbReference type="NCBI Taxonomy" id="1224162"/>
    <lineage>
        <taxon>Bacteria</taxon>
        <taxon>Bacillati</taxon>
        <taxon>Actinomycetota</taxon>
        <taxon>Actinomycetes</taxon>
        <taxon>Mycobacteriales</taxon>
        <taxon>Corynebacteriaceae</taxon>
        <taxon>Corynebacterium</taxon>
    </lineage>
</organism>
<dbReference type="EMBL" id="CP007791">
    <property type="protein sequence ID" value="AJK70069.1"/>
    <property type="molecule type" value="Genomic_DNA"/>
</dbReference>
<dbReference type="Proteomes" id="UP000031928">
    <property type="component" value="Plasmid pCmarinum2"/>
</dbReference>
<reference evidence="1 2" key="1">
    <citation type="submission" date="2014-05" db="EMBL/GenBank/DDBJ databases">
        <title>Complete genome sequence of Corynebacterium marinum DSM 44953.</title>
        <authorList>
            <person name="Schaffert L."/>
            <person name="Albersmeier A."/>
            <person name="Kalinowski J."/>
            <person name="Ruckert C."/>
        </authorList>
    </citation>
    <scope>NUCLEOTIDE SEQUENCE [LARGE SCALE GENOMIC DNA]</scope>
    <source>
        <strain evidence="1 2">DSM 44953</strain>
        <plasmid evidence="1 2">pCmarinum2</plasmid>
    </source>
</reference>